<dbReference type="Proteomes" id="UP000247465">
    <property type="component" value="Chromosome"/>
</dbReference>
<dbReference type="EMBL" id="CP029803">
    <property type="protein sequence ID" value="AWT59948.1"/>
    <property type="molecule type" value="Genomic_DNA"/>
</dbReference>
<evidence type="ECO:0000259" key="2">
    <source>
        <dbReference type="SMART" id="SM00867"/>
    </source>
</evidence>
<name>A0A2Z4AFZ4_9BACT</name>
<evidence type="ECO:0000313" key="4">
    <source>
        <dbReference type="Proteomes" id="UP000247465"/>
    </source>
</evidence>
<feature type="chain" id="PRO_5016450924" evidence="1">
    <location>
        <begin position="24"/>
        <end position="196"/>
    </location>
</feature>
<reference evidence="3 4" key="1">
    <citation type="submission" date="2018-06" db="EMBL/GenBank/DDBJ databases">
        <title>Draft Genome Sequence of a Novel Marine Bacterium Related to the Verrucomicrobia.</title>
        <authorList>
            <person name="Vosseberg J."/>
            <person name="Martijn J."/>
            <person name="Ettema T.J.G."/>
        </authorList>
    </citation>
    <scope>NUCLEOTIDE SEQUENCE [LARGE SCALE GENOMIC DNA]</scope>
    <source>
        <strain evidence="3">TARA_B100001123</strain>
    </source>
</reference>
<protein>
    <submittedName>
        <fullName evidence="3">Protein YceI</fullName>
    </submittedName>
</protein>
<dbReference type="PANTHER" id="PTHR34406:SF1">
    <property type="entry name" value="PROTEIN YCEI"/>
    <property type="match status" value="1"/>
</dbReference>
<dbReference type="KEGG" id="mtar:DF168_01146"/>
<dbReference type="InterPro" id="IPR036761">
    <property type="entry name" value="TTHA0802/YceI-like_sf"/>
</dbReference>
<dbReference type="InterPro" id="IPR007372">
    <property type="entry name" value="Lipid/polyisoprenoid-bd_YceI"/>
</dbReference>
<dbReference type="AlphaFoldDB" id="A0A2Z4AFZ4"/>
<accession>A0A2Z4AFZ4</accession>
<dbReference type="SMART" id="SM00867">
    <property type="entry name" value="YceI"/>
    <property type="match status" value="1"/>
</dbReference>
<sequence>MRSKCITSLIRIFSIAISLCALSQSLRGVEEIYKADPSHSGIGFKVRHFFSSVPGMFTDFEATIIRDTENSENNSIDAVIIVESINTNHAKRDKHLRNEDFFDEPIHPTITFKSTRWEEVKENQFTVTGNLKLLNVTKEIILDVRLTGAGPNHRGVFLTGWEMETTLDRRDFGITYGQDIIGNDVSVEISIEAQKQ</sequence>
<gene>
    <name evidence="3" type="primary">yceI</name>
    <name evidence="3" type="ORF">DF168_01146</name>
</gene>
<evidence type="ECO:0000256" key="1">
    <source>
        <dbReference type="SAM" id="SignalP"/>
    </source>
</evidence>
<feature type="domain" description="Lipid/polyisoprenoid-binding YceI-like" evidence="2">
    <location>
        <begin position="32"/>
        <end position="194"/>
    </location>
</feature>
<feature type="signal peptide" evidence="1">
    <location>
        <begin position="1"/>
        <end position="23"/>
    </location>
</feature>
<proteinExistence type="predicted"/>
<organism evidence="3 4">
    <name type="scientific">Candidatus Moanibacter tarae</name>
    <dbReference type="NCBI Taxonomy" id="2200854"/>
    <lineage>
        <taxon>Bacteria</taxon>
        <taxon>Pseudomonadati</taxon>
        <taxon>Verrucomicrobiota</taxon>
        <taxon>Opitutia</taxon>
        <taxon>Puniceicoccales</taxon>
        <taxon>Puniceicoccales incertae sedis</taxon>
        <taxon>Candidatus Moanibacter</taxon>
    </lineage>
</organism>
<dbReference type="SUPFAM" id="SSF101874">
    <property type="entry name" value="YceI-like"/>
    <property type="match status" value="1"/>
</dbReference>
<dbReference type="Pfam" id="PF04264">
    <property type="entry name" value="YceI"/>
    <property type="match status" value="1"/>
</dbReference>
<evidence type="ECO:0000313" key="3">
    <source>
        <dbReference type="EMBL" id="AWT59948.1"/>
    </source>
</evidence>
<dbReference type="Gene3D" id="2.40.128.110">
    <property type="entry name" value="Lipid/polyisoprenoid-binding, YceI-like"/>
    <property type="match status" value="1"/>
</dbReference>
<keyword evidence="1" id="KW-0732">Signal</keyword>
<dbReference type="PANTHER" id="PTHR34406">
    <property type="entry name" value="PROTEIN YCEI"/>
    <property type="match status" value="1"/>
</dbReference>